<proteinExistence type="predicted"/>
<name>M6UFE8_9LEPT</name>
<evidence type="ECO:0000313" key="3">
    <source>
        <dbReference type="Proteomes" id="UP000012160"/>
    </source>
</evidence>
<organism evidence="1 3">
    <name type="scientific">Leptospira santarosai str. ZUN179</name>
    <dbReference type="NCBI Taxonomy" id="1049985"/>
    <lineage>
        <taxon>Bacteria</taxon>
        <taxon>Pseudomonadati</taxon>
        <taxon>Spirochaetota</taxon>
        <taxon>Spirochaetia</taxon>
        <taxon>Leptospirales</taxon>
        <taxon>Leptospiraceae</taxon>
        <taxon>Leptospira</taxon>
    </lineage>
</organism>
<comment type="caution">
    <text evidence="1">The sequence shown here is derived from an EMBL/GenBank/DDBJ whole genome shotgun (WGS) entry which is preliminary data.</text>
</comment>
<dbReference type="EMBL" id="AHOQ02000011">
    <property type="protein sequence ID" value="EMO47122.1"/>
    <property type="molecule type" value="Genomic_DNA"/>
</dbReference>
<sequence length="164" mass="19850">MKKSRKQLIRKFEDIKNKYESLATDIIYSTHSNNYVEANNQLPYIFEGTIFELDTDEIKISWKKNQVKYSIPDAGDFEESIEEFFESVEQSFTNLEYDELLLSFYQDEKFWKHLDSKYDSENKYGHEEIWESPTGDLYLVYRSYWQGEHLTEDSFQLIDYRSFN</sequence>
<dbReference type="EMBL" id="AHOQ02000048">
    <property type="protein sequence ID" value="EMO43822.1"/>
    <property type="molecule type" value="Genomic_DNA"/>
</dbReference>
<protein>
    <submittedName>
        <fullName evidence="1">Uncharacterized protein</fullName>
    </submittedName>
</protein>
<dbReference type="AlphaFoldDB" id="M6UFE8"/>
<dbReference type="Proteomes" id="UP000012160">
    <property type="component" value="Unassembled WGS sequence"/>
</dbReference>
<dbReference type="RefSeq" id="WP_004485498.1">
    <property type="nucleotide sequence ID" value="NZ_AHOQ02000011.1"/>
</dbReference>
<reference evidence="1 3" key="1">
    <citation type="submission" date="2013-01" db="EMBL/GenBank/DDBJ databases">
        <authorList>
            <person name="Harkins D.M."/>
            <person name="Durkin A.S."/>
            <person name="Brinkac L.M."/>
            <person name="Haft D.H."/>
            <person name="Selengut J.D."/>
            <person name="Sanka R."/>
            <person name="DePew J."/>
            <person name="Purushe J."/>
            <person name="Matthias M.A."/>
            <person name="Vinetz J.M."/>
            <person name="Sutton G.G."/>
            <person name="Nierman W.C."/>
            <person name="Fouts D.E."/>
        </authorList>
    </citation>
    <scope>NUCLEOTIDE SEQUENCE [LARGE SCALE GENOMIC DNA]</scope>
    <source>
        <strain evidence="1 3">ZUN179</strain>
    </source>
</reference>
<accession>M6UFE8</accession>
<evidence type="ECO:0000313" key="1">
    <source>
        <dbReference type="EMBL" id="EMO43822.1"/>
    </source>
</evidence>
<gene>
    <name evidence="1" type="ORF">LEP1GSC187_0542</name>
    <name evidence="2" type="ORF">LEP1GSC187_1075</name>
</gene>
<evidence type="ECO:0000313" key="2">
    <source>
        <dbReference type="EMBL" id="EMO47122.1"/>
    </source>
</evidence>